<sequence>MNRTSLRSLPTLRLFLTGLSLVLISEPVIAQGALDRVRRRSGVDTGKIEGTSPQGIKLSRGGVEKQIPTEDIVSVYFSGEPPELNAARLAVERGKYKEALRALKGVNTKAIRRDEVRSEVAFVTALANARLALAGQGDLGSSQGELKSFLSSNRSSIQVLPAFELIGDLALADEDYQAARENYGKLARVNSPYYKLRSSLLIGRSWQAEGDDAKASAAFESVVSSAEKGAVVEPIKLAATLELAVSKAAGGDVKESVATLQKIIAEADPQNDADLLAQAYNALGGAYLKAGDKQAALFAFLRVDLIYPTSPEQHARALFELKSLWQGMGKADRAEQAAKKLADQYPSSRWASR</sequence>
<organism evidence="2 3">
    <name type="scientific">Adhaeretor mobilis</name>
    <dbReference type="NCBI Taxonomy" id="1930276"/>
    <lineage>
        <taxon>Bacteria</taxon>
        <taxon>Pseudomonadati</taxon>
        <taxon>Planctomycetota</taxon>
        <taxon>Planctomycetia</taxon>
        <taxon>Pirellulales</taxon>
        <taxon>Lacipirellulaceae</taxon>
        <taxon>Adhaeretor</taxon>
    </lineage>
</organism>
<keyword evidence="1" id="KW-0802">TPR repeat</keyword>
<dbReference type="RefSeq" id="WP_145061240.1">
    <property type="nucleotide sequence ID" value="NZ_CP036263.1"/>
</dbReference>
<dbReference type="Proteomes" id="UP000319852">
    <property type="component" value="Chromosome"/>
</dbReference>
<accession>A0A517MYR5</accession>
<dbReference type="OrthoDB" id="251560at2"/>
<dbReference type="AlphaFoldDB" id="A0A517MYR5"/>
<dbReference type="KEGG" id="amob:HG15A2_33660"/>
<feature type="repeat" description="TPR" evidence="1">
    <location>
        <begin position="277"/>
        <end position="310"/>
    </location>
</feature>
<reference evidence="2 3" key="1">
    <citation type="submission" date="2019-02" db="EMBL/GenBank/DDBJ databases">
        <title>Deep-cultivation of Planctomycetes and their phenomic and genomic characterization uncovers novel biology.</title>
        <authorList>
            <person name="Wiegand S."/>
            <person name="Jogler M."/>
            <person name="Boedeker C."/>
            <person name="Pinto D."/>
            <person name="Vollmers J."/>
            <person name="Rivas-Marin E."/>
            <person name="Kohn T."/>
            <person name="Peeters S.H."/>
            <person name="Heuer A."/>
            <person name="Rast P."/>
            <person name="Oberbeckmann S."/>
            <person name="Bunk B."/>
            <person name="Jeske O."/>
            <person name="Meyerdierks A."/>
            <person name="Storesund J.E."/>
            <person name="Kallscheuer N."/>
            <person name="Luecker S."/>
            <person name="Lage O.M."/>
            <person name="Pohl T."/>
            <person name="Merkel B.J."/>
            <person name="Hornburger P."/>
            <person name="Mueller R.-W."/>
            <person name="Bruemmer F."/>
            <person name="Labrenz M."/>
            <person name="Spormann A.M."/>
            <person name="Op den Camp H."/>
            <person name="Overmann J."/>
            <person name="Amann R."/>
            <person name="Jetten M.S.M."/>
            <person name="Mascher T."/>
            <person name="Medema M.H."/>
            <person name="Devos D.P."/>
            <person name="Kaster A.-K."/>
            <person name="Ovreas L."/>
            <person name="Rohde M."/>
            <person name="Galperin M.Y."/>
            <person name="Jogler C."/>
        </authorList>
    </citation>
    <scope>NUCLEOTIDE SEQUENCE [LARGE SCALE GENOMIC DNA]</scope>
    <source>
        <strain evidence="2 3">HG15A2</strain>
    </source>
</reference>
<evidence type="ECO:0000313" key="3">
    <source>
        <dbReference type="Proteomes" id="UP000319852"/>
    </source>
</evidence>
<dbReference type="InterPro" id="IPR019734">
    <property type="entry name" value="TPR_rpt"/>
</dbReference>
<gene>
    <name evidence="2" type="ORF">HG15A2_33660</name>
</gene>
<evidence type="ECO:0000313" key="2">
    <source>
        <dbReference type="EMBL" id="QDT00031.1"/>
    </source>
</evidence>
<evidence type="ECO:0000256" key="1">
    <source>
        <dbReference type="PROSITE-ProRule" id="PRU00339"/>
    </source>
</evidence>
<dbReference type="SUPFAM" id="SSF48452">
    <property type="entry name" value="TPR-like"/>
    <property type="match status" value="1"/>
</dbReference>
<dbReference type="Gene3D" id="1.25.40.10">
    <property type="entry name" value="Tetratricopeptide repeat domain"/>
    <property type="match status" value="2"/>
</dbReference>
<dbReference type="EMBL" id="CP036263">
    <property type="protein sequence ID" value="QDT00031.1"/>
    <property type="molecule type" value="Genomic_DNA"/>
</dbReference>
<name>A0A517MYR5_9BACT</name>
<dbReference type="PROSITE" id="PS50005">
    <property type="entry name" value="TPR"/>
    <property type="match status" value="1"/>
</dbReference>
<protein>
    <submittedName>
        <fullName evidence="2">Uncharacterized protein</fullName>
    </submittedName>
</protein>
<proteinExistence type="predicted"/>
<keyword evidence="3" id="KW-1185">Reference proteome</keyword>
<dbReference type="InterPro" id="IPR011990">
    <property type="entry name" value="TPR-like_helical_dom_sf"/>
</dbReference>